<feature type="signal peptide" evidence="1">
    <location>
        <begin position="1"/>
        <end position="24"/>
    </location>
</feature>
<protein>
    <submittedName>
        <fullName evidence="2">Uncharacterized protein</fullName>
    </submittedName>
</protein>
<organism evidence="2 3">
    <name type="scientific">Effusibacillus dendaii</name>
    <dbReference type="NCBI Taxonomy" id="2743772"/>
    <lineage>
        <taxon>Bacteria</taxon>
        <taxon>Bacillati</taxon>
        <taxon>Bacillota</taxon>
        <taxon>Bacilli</taxon>
        <taxon>Bacillales</taxon>
        <taxon>Alicyclobacillaceae</taxon>
        <taxon>Effusibacillus</taxon>
    </lineage>
</organism>
<evidence type="ECO:0000313" key="3">
    <source>
        <dbReference type="Proteomes" id="UP000593802"/>
    </source>
</evidence>
<proteinExistence type="predicted"/>
<dbReference type="Proteomes" id="UP000593802">
    <property type="component" value="Chromosome"/>
</dbReference>
<keyword evidence="1" id="KW-0732">Signal</keyword>
<keyword evidence="3" id="KW-1185">Reference proteome</keyword>
<evidence type="ECO:0000256" key="1">
    <source>
        <dbReference type="SAM" id="SignalP"/>
    </source>
</evidence>
<accession>A0A7I8DAZ1</accession>
<feature type="chain" id="PRO_5032821730" evidence="1">
    <location>
        <begin position="25"/>
        <end position="149"/>
    </location>
</feature>
<reference evidence="2 3" key="1">
    <citation type="submission" date="2020-08" db="EMBL/GenBank/DDBJ databases">
        <title>Complete Genome Sequence of Effusibacillus dendaii Strain skT53, Isolated from Farmland soil.</title>
        <authorList>
            <person name="Konishi T."/>
            <person name="Kawasaki H."/>
        </authorList>
    </citation>
    <scope>NUCLEOTIDE SEQUENCE [LARGE SCALE GENOMIC DNA]</scope>
    <source>
        <strain evidence="3">skT53</strain>
    </source>
</reference>
<name>A0A7I8DAZ1_9BACL</name>
<evidence type="ECO:0000313" key="2">
    <source>
        <dbReference type="EMBL" id="BCJ86512.1"/>
    </source>
</evidence>
<gene>
    <name evidence="2" type="ORF">skT53_14970</name>
</gene>
<dbReference type="AlphaFoldDB" id="A0A7I8DAZ1"/>
<dbReference type="KEGG" id="eff:skT53_14970"/>
<dbReference type="EMBL" id="AP023366">
    <property type="protein sequence ID" value="BCJ86512.1"/>
    <property type="molecule type" value="Genomic_DNA"/>
</dbReference>
<dbReference type="RefSeq" id="WP_200760508.1">
    <property type="nucleotide sequence ID" value="NZ_AP023366.1"/>
</dbReference>
<sequence>MSRKLVSAALFCLLLLFSNLCALAEPMMRADIEQFDAGEGKVTKRFCNTEQIQSEVSQWLTKDVQLAPESKIDVKQGLIFKIPLQPPVQVQKLNITVSELFVIVNTGPQLRMLVLDHNRPFLLILNRDKTSTFFSLLKERPEMHNNPSL</sequence>